<feature type="region of interest" description="Disordered" evidence="2">
    <location>
        <begin position="600"/>
        <end position="673"/>
    </location>
</feature>
<feature type="region of interest" description="Disordered" evidence="2">
    <location>
        <begin position="214"/>
        <end position="244"/>
    </location>
</feature>
<feature type="compositionally biased region" description="Polar residues" evidence="2">
    <location>
        <begin position="104"/>
        <end position="113"/>
    </location>
</feature>
<name>A0ABR3Q8T4_9TREE</name>
<feature type="compositionally biased region" description="Polar residues" evidence="2">
    <location>
        <begin position="286"/>
        <end position="295"/>
    </location>
</feature>
<accession>A0ABR3Q8T4</accession>
<organism evidence="3 4">
    <name type="scientific">Vanrija albida</name>
    <dbReference type="NCBI Taxonomy" id="181172"/>
    <lineage>
        <taxon>Eukaryota</taxon>
        <taxon>Fungi</taxon>
        <taxon>Dikarya</taxon>
        <taxon>Basidiomycota</taxon>
        <taxon>Agaricomycotina</taxon>
        <taxon>Tremellomycetes</taxon>
        <taxon>Trichosporonales</taxon>
        <taxon>Trichosporonaceae</taxon>
        <taxon>Vanrija</taxon>
    </lineage>
</organism>
<evidence type="ECO:0000313" key="3">
    <source>
        <dbReference type="EMBL" id="KAL1411088.1"/>
    </source>
</evidence>
<protein>
    <recommendedName>
        <fullName evidence="5">BZIP domain-containing protein</fullName>
    </recommendedName>
</protein>
<feature type="compositionally biased region" description="Polar residues" evidence="2">
    <location>
        <begin position="454"/>
        <end position="469"/>
    </location>
</feature>
<dbReference type="Proteomes" id="UP001565368">
    <property type="component" value="Unassembled WGS sequence"/>
</dbReference>
<keyword evidence="1" id="KW-0175">Coiled coil</keyword>
<feature type="compositionally biased region" description="Acidic residues" evidence="2">
    <location>
        <begin position="600"/>
        <end position="609"/>
    </location>
</feature>
<feature type="compositionally biased region" description="Polar residues" evidence="2">
    <location>
        <begin position="29"/>
        <end position="40"/>
    </location>
</feature>
<feature type="compositionally biased region" description="Basic and acidic residues" evidence="2">
    <location>
        <begin position="330"/>
        <end position="346"/>
    </location>
</feature>
<evidence type="ECO:0000313" key="4">
    <source>
        <dbReference type="Proteomes" id="UP001565368"/>
    </source>
</evidence>
<reference evidence="3 4" key="1">
    <citation type="submission" date="2023-08" db="EMBL/GenBank/DDBJ databases">
        <title>Annotated Genome Sequence of Vanrija albida AlHP1.</title>
        <authorList>
            <person name="Herzog R."/>
        </authorList>
    </citation>
    <scope>NUCLEOTIDE SEQUENCE [LARGE SCALE GENOMIC DNA]</scope>
    <source>
        <strain evidence="3 4">AlHP1</strain>
    </source>
</reference>
<proteinExistence type="predicted"/>
<feature type="compositionally biased region" description="Acidic residues" evidence="2">
    <location>
        <begin position="509"/>
        <end position="518"/>
    </location>
</feature>
<feature type="compositionally biased region" description="Low complexity" evidence="2">
    <location>
        <begin position="227"/>
        <end position="239"/>
    </location>
</feature>
<keyword evidence="4" id="KW-1185">Reference proteome</keyword>
<dbReference type="CDD" id="cd14686">
    <property type="entry name" value="bZIP"/>
    <property type="match status" value="1"/>
</dbReference>
<feature type="coiled-coil region" evidence="1">
    <location>
        <begin position="121"/>
        <end position="155"/>
    </location>
</feature>
<feature type="region of interest" description="Disordered" evidence="2">
    <location>
        <begin position="1"/>
        <end position="42"/>
    </location>
</feature>
<evidence type="ECO:0000256" key="2">
    <source>
        <dbReference type="SAM" id="MobiDB-lite"/>
    </source>
</evidence>
<gene>
    <name evidence="3" type="ORF">Q8F55_002038</name>
</gene>
<sequence length="752" mass="79923">MPRAAVGSSTVLGPAAPPDGPPQQRSEAESGSHSTQQPISTAPIVDLASFVATYTAAQSSARGSAPEHPIPMAGTSTSDHANANSTSAPPETHVLNGRPDLPRNGSTSSTQNSRQKRKEEYDYLQANLDRKDSEIELLQKRCTHLEQYVRKLQSALTDGGLQVPKEPHFGRTTLPAQPMPPAPGPQKLAKQQAAKLVADTVAAASAIPGVRQIRPLASGSSRPAGTAAPSPSARLPASPTHAPARQPLHVYRGEHPASSIADGDAALLRSSERRPPNAADPRLASLNGTGASSSALPEHATGVAERTTPRSAVPPPDVPSLATSKKKTRPNHERDKRPGLSGRMERPGLSGRMEASGSGRGRLDVHEHVQTRHPREAQRPRPTDLEAIVLPTSPPPLPSMLQDAPPSASSHTRSAHSSRTRGVDGGAGPGHGPASTRKLWQTSATQRPPAPNTYAYQQQPESSRSNAGFQSAPPFASPASEARFVPFVFNRTRSQGSEAEQHPMSGDESGYDDYEEYDGYSSNRGYPHAGGSAGPPVGYAPGVPTIAFPPDSLVPAPFAAAAPSSYLPDTLTHLYPGGVFSGGDDLDALSISALFNIEDWGGDDNDDEFVPPSSPPKEDDSDFEEETPGVRHKRRRLHDERADNEDDDDNDDDDDDDMNIAEDEEEDLFQPIEDVPVPMEQLYQDAMDALGVSSRAELATVVAKIVETANKSGGPTTEQVEGLRRLALLAEAQGFYNSASDKNPSRDDRSQS</sequence>
<comment type="caution">
    <text evidence="3">The sequence shown here is derived from an EMBL/GenBank/DDBJ whole genome shotgun (WGS) entry which is preliminary data.</text>
</comment>
<dbReference type="GeneID" id="95983081"/>
<feature type="region of interest" description="Disordered" evidence="2">
    <location>
        <begin position="56"/>
        <end position="121"/>
    </location>
</feature>
<feature type="compositionally biased region" description="Basic and acidic residues" evidence="2">
    <location>
        <begin position="361"/>
        <end position="384"/>
    </location>
</feature>
<feature type="compositionally biased region" description="Low complexity" evidence="2">
    <location>
        <begin position="534"/>
        <end position="544"/>
    </location>
</feature>
<evidence type="ECO:0000256" key="1">
    <source>
        <dbReference type="SAM" id="Coils"/>
    </source>
</evidence>
<feature type="compositionally biased region" description="Acidic residues" evidence="2">
    <location>
        <begin position="642"/>
        <end position="668"/>
    </location>
</feature>
<dbReference type="EMBL" id="JBBXJM010000002">
    <property type="protein sequence ID" value="KAL1411088.1"/>
    <property type="molecule type" value="Genomic_DNA"/>
</dbReference>
<feature type="compositionally biased region" description="Polar residues" evidence="2">
    <location>
        <begin position="74"/>
        <end position="89"/>
    </location>
</feature>
<feature type="region of interest" description="Disordered" evidence="2">
    <location>
        <begin position="493"/>
        <end position="554"/>
    </location>
</feature>
<dbReference type="RefSeq" id="XP_069211032.1">
    <property type="nucleotide sequence ID" value="XM_069350646.1"/>
</dbReference>
<evidence type="ECO:0008006" key="5">
    <source>
        <dbReference type="Google" id="ProtNLM"/>
    </source>
</evidence>
<feature type="region of interest" description="Disordered" evidence="2">
    <location>
        <begin position="271"/>
        <end position="477"/>
    </location>
</feature>